<dbReference type="PROSITE" id="PS50850">
    <property type="entry name" value="MFS"/>
    <property type="match status" value="1"/>
</dbReference>
<dbReference type="GO" id="GO:0016020">
    <property type="term" value="C:membrane"/>
    <property type="evidence" value="ECO:0007669"/>
    <property type="project" value="UniProtKB-SubCell"/>
</dbReference>
<dbReference type="InterPro" id="IPR036259">
    <property type="entry name" value="MFS_trans_sf"/>
</dbReference>
<dbReference type="Proteomes" id="UP000635477">
    <property type="component" value="Unassembled WGS sequence"/>
</dbReference>
<dbReference type="InterPro" id="IPR050360">
    <property type="entry name" value="MFS_Sugar_Transporters"/>
</dbReference>
<dbReference type="OrthoDB" id="6612291at2759"/>
<dbReference type="SUPFAM" id="SSF103473">
    <property type="entry name" value="MFS general substrate transporter"/>
    <property type="match status" value="1"/>
</dbReference>
<evidence type="ECO:0000256" key="3">
    <source>
        <dbReference type="ARBA" id="ARBA00022692"/>
    </source>
</evidence>
<evidence type="ECO:0000256" key="2">
    <source>
        <dbReference type="ARBA" id="ARBA00010992"/>
    </source>
</evidence>
<dbReference type="AlphaFoldDB" id="A0A8H4UKZ2"/>
<feature type="domain" description="Major facilitator superfamily (MFS) profile" evidence="8">
    <location>
        <begin position="61"/>
        <end position="234"/>
    </location>
</feature>
<accession>A0A8H4UKZ2</accession>
<evidence type="ECO:0000259" key="8">
    <source>
        <dbReference type="PROSITE" id="PS50850"/>
    </source>
</evidence>
<proteinExistence type="inferred from homology"/>
<evidence type="ECO:0000256" key="7">
    <source>
        <dbReference type="SAM" id="Phobius"/>
    </source>
</evidence>
<feature type="transmembrane region" description="Helical" evidence="7">
    <location>
        <begin position="196"/>
        <end position="215"/>
    </location>
</feature>
<organism evidence="9 10">
    <name type="scientific">Fusarium zealandicum</name>
    <dbReference type="NCBI Taxonomy" id="1053134"/>
    <lineage>
        <taxon>Eukaryota</taxon>
        <taxon>Fungi</taxon>
        <taxon>Dikarya</taxon>
        <taxon>Ascomycota</taxon>
        <taxon>Pezizomycotina</taxon>
        <taxon>Sordariomycetes</taxon>
        <taxon>Hypocreomycetidae</taxon>
        <taxon>Hypocreales</taxon>
        <taxon>Nectriaceae</taxon>
        <taxon>Fusarium</taxon>
        <taxon>Fusarium staphyleae species complex</taxon>
    </lineage>
</organism>
<dbReference type="Pfam" id="PF00083">
    <property type="entry name" value="Sugar_tr"/>
    <property type="match status" value="1"/>
</dbReference>
<protein>
    <recommendedName>
        <fullName evidence="8">Major facilitator superfamily (MFS) profile domain-containing protein</fullName>
    </recommendedName>
</protein>
<feature type="transmembrane region" description="Helical" evidence="7">
    <location>
        <begin position="56"/>
        <end position="74"/>
    </location>
</feature>
<feature type="region of interest" description="Disordered" evidence="6">
    <location>
        <begin position="1"/>
        <end position="34"/>
    </location>
</feature>
<evidence type="ECO:0000313" key="10">
    <source>
        <dbReference type="Proteomes" id="UP000635477"/>
    </source>
</evidence>
<feature type="compositionally biased region" description="Basic and acidic residues" evidence="6">
    <location>
        <begin position="1"/>
        <end position="12"/>
    </location>
</feature>
<gene>
    <name evidence="9" type="ORF">FZEAL_5359</name>
</gene>
<dbReference type="EMBL" id="JABEYC010000385">
    <property type="protein sequence ID" value="KAF4978253.1"/>
    <property type="molecule type" value="Genomic_DNA"/>
</dbReference>
<dbReference type="PANTHER" id="PTHR48022:SF68">
    <property type="entry name" value="MAJOR FACILITATOR SUPERFAMILY (MFS) PROFILE DOMAIN-CONTAINING PROTEIN-RELATED"/>
    <property type="match status" value="1"/>
</dbReference>
<name>A0A8H4UKZ2_9HYPO</name>
<comment type="caution">
    <text evidence="9">The sequence shown here is derived from an EMBL/GenBank/DDBJ whole genome shotgun (WGS) entry which is preliminary data.</text>
</comment>
<keyword evidence="4 7" id="KW-1133">Transmembrane helix</keyword>
<dbReference type="PANTHER" id="PTHR48022">
    <property type="entry name" value="PLASTIDIC GLUCOSE TRANSPORTER 4"/>
    <property type="match status" value="1"/>
</dbReference>
<keyword evidence="5 7" id="KW-0472">Membrane</keyword>
<keyword evidence="3 7" id="KW-0812">Transmembrane</keyword>
<dbReference type="GO" id="GO:0005351">
    <property type="term" value="F:carbohydrate:proton symporter activity"/>
    <property type="evidence" value="ECO:0007669"/>
    <property type="project" value="TreeGrafter"/>
</dbReference>
<evidence type="ECO:0000313" key="9">
    <source>
        <dbReference type="EMBL" id="KAF4978253.1"/>
    </source>
</evidence>
<dbReference type="InterPro" id="IPR020846">
    <property type="entry name" value="MFS_dom"/>
</dbReference>
<comment type="subcellular location">
    <subcellularLocation>
        <location evidence="1">Membrane</location>
        <topology evidence="1">Multi-pass membrane protein</topology>
    </subcellularLocation>
</comment>
<sequence>MVHKTESPHDDGGSPPSSLDGPVNEPQNQSGFMSTFSRLGDLPEWKIRGKHLQGVALNWSIGFIASCGFLMFGYDQGVLSALLTLPDYQKNLVLMTPRDGNNPLCWLDYPTNEQPDPSQRTGDHNTQAAGVAVYQIGSFNVLGSPIMIIGTVMQAAAHEYGFFATGRIVGGVGNSMVTSTNPTWQSECARAHQRGFLIMLSGALISGGIMIAYWVDYGFYFLAGSIRWRFPVAF</sequence>
<feature type="compositionally biased region" description="Polar residues" evidence="6">
    <location>
        <begin position="25"/>
        <end position="34"/>
    </location>
</feature>
<dbReference type="InterPro" id="IPR005828">
    <property type="entry name" value="MFS_sugar_transport-like"/>
</dbReference>
<evidence type="ECO:0000256" key="6">
    <source>
        <dbReference type="SAM" id="MobiDB-lite"/>
    </source>
</evidence>
<evidence type="ECO:0000256" key="4">
    <source>
        <dbReference type="ARBA" id="ARBA00022989"/>
    </source>
</evidence>
<comment type="similarity">
    <text evidence="2">Belongs to the major facilitator superfamily. Sugar transporter (TC 2.A.1.1) family.</text>
</comment>
<reference evidence="9" key="2">
    <citation type="submission" date="2020-05" db="EMBL/GenBank/DDBJ databases">
        <authorList>
            <person name="Kim H.-S."/>
            <person name="Proctor R.H."/>
            <person name="Brown D.W."/>
        </authorList>
    </citation>
    <scope>NUCLEOTIDE SEQUENCE</scope>
    <source>
        <strain evidence="9">NRRL 22465</strain>
    </source>
</reference>
<feature type="compositionally biased region" description="Low complexity" evidence="6">
    <location>
        <begin position="13"/>
        <end position="22"/>
    </location>
</feature>
<dbReference type="Gene3D" id="1.20.1250.20">
    <property type="entry name" value="MFS general substrate transporter like domains"/>
    <property type="match status" value="1"/>
</dbReference>
<keyword evidence="10" id="KW-1185">Reference proteome</keyword>
<reference evidence="9" key="1">
    <citation type="journal article" date="2020" name="BMC Genomics">
        <title>Correction to: Identification and distribution of gene clusters required for synthesis of sphingolipid metabolism inhibitors in diverse species of the filamentous fungus Fusarium.</title>
        <authorList>
            <person name="Kim H.S."/>
            <person name="Lohmar J.M."/>
            <person name="Busman M."/>
            <person name="Brown D.W."/>
            <person name="Naumann T.A."/>
            <person name="Divon H.H."/>
            <person name="Lysoe E."/>
            <person name="Uhlig S."/>
            <person name="Proctor R.H."/>
        </authorList>
    </citation>
    <scope>NUCLEOTIDE SEQUENCE</scope>
    <source>
        <strain evidence="9">NRRL 22465</strain>
    </source>
</reference>
<evidence type="ECO:0000256" key="1">
    <source>
        <dbReference type="ARBA" id="ARBA00004141"/>
    </source>
</evidence>
<evidence type="ECO:0000256" key="5">
    <source>
        <dbReference type="ARBA" id="ARBA00023136"/>
    </source>
</evidence>